<comment type="caution">
    <text evidence="4">The sequence shown here is derived from an EMBL/GenBank/DDBJ whole genome shotgun (WGS) entry which is preliminary data.</text>
</comment>
<dbReference type="PANTHER" id="PTHR47756:SF2">
    <property type="entry name" value="BLL6612 PROTEIN"/>
    <property type="match status" value="1"/>
</dbReference>
<dbReference type="Gene3D" id="1.10.10.10">
    <property type="entry name" value="Winged helix-like DNA-binding domain superfamily/Winged helix DNA-binding domain"/>
    <property type="match status" value="1"/>
</dbReference>
<dbReference type="InterPro" id="IPR007627">
    <property type="entry name" value="RNA_pol_sigma70_r2"/>
</dbReference>
<feature type="domain" description="DUF6596" evidence="3">
    <location>
        <begin position="189"/>
        <end position="286"/>
    </location>
</feature>
<dbReference type="SUPFAM" id="SSF88659">
    <property type="entry name" value="Sigma3 and sigma4 domains of RNA polymerase sigma factors"/>
    <property type="match status" value="1"/>
</dbReference>
<evidence type="ECO:0000259" key="1">
    <source>
        <dbReference type="Pfam" id="PF04542"/>
    </source>
</evidence>
<protein>
    <submittedName>
        <fullName evidence="4">DUF6596 domain-containing protein</fullName>
    </submittedName>
</protein>
<dbReference type="Pfam" id="PF08281">
    <property type="entry name" value="Sigma70_r4_2"/>
    <property type="match status" value="1"/>
</dbReference>
<gene>
    <name evidence="4" type="ORF">WNY59_16355</name>
</gene>
<dbReference type="InterPro" id="IPR013325">
    <property type="entry name" value="RNA_pol_sigma_r2"/>
</dbReference>
<dbReference type="Gene3D" id="1.25.40.10">
    <property type="entry name" value="Tetratricopeptide repeat domain"/>
    <property type="match status" value="1"/>
</dbReference>
<dbReference type="InterPro" id="IPR011990">
    <property type="entry name" value="TPR-like_helical_dom_sf"/>
</dbReference>
<organism evidence="4 5">
    <name type="scientific">Ahrensia kielensis</name>
    <dbReference type="NCBI Taxonomy" id="76980"/>
    <lineage>
        <taxon>Bacteria</taxon>
        <taxon>Pseudomonadati</taxon>
        <taxon>Pseudomonadota</taxon>
        <taxon>Alphaproteobacteria</taxon>
        <taxon>Hyphomicrobiales</taxon>
        <taxon>Ahrensiaceae</taxon>
        <taxon>Ahrensia</taxon>
    </lineage>
</organism>
<feature type="domain" description="RNA polymerase sigma factor 70 region 4 type 2" evidence="2">
    <location>
        <begin position="120"/>
        <end position="171"/>
    </location>
</feature>
<evidence type="ECO:0000259" key="3">
    <source>
        <dbReference type="Pfam" id="PF20239"/>
    </source>
</evidence>
<dbReference type="InterPro" id="IPR046531">
    <property type="entry name" value="DUF6596"/>
</dbReference>
<dbReference type="PANTHER" id="PTHR47756">
    <property type="entry name" value="BLL6612 PROTEIN-RELATED"/>
    <property type="match status" value="1"/>
</dbReference>
<feature type="domain" description="RNA polymerase sigma-70 region 2" evidence="1">
    <location>
        <begin position="34"/>
        <end position="89"/>
    </location>
</feature>
<dbReference type="InterPro" id="IPR013324">
    <property type="entry name" value="RNA_pol_sigma_r3/r4-like"/>
</dbReference>
<evidence type="ECO:0000313" key="5">
    <source>
        <dbReference type="Proteomes" id="UP001477870"/>
    </source>
</evidence>
<dbReference type="Pfam" id="PF20239">
    <property type="entry name" value="DUF6596"/>
    <property type="match status" value="1"/>
</dbReference>
<dbReference type="SUPFAM" id="SSF88946">
    <property type="entry name" value="Sigma2 domain of RNA polymerase sigma factors"/>
    <property type="match status" value="1"/>
</dbReference>
<dbReference type="InterPro" id="IPR013249">
    <property type="entry name" value="RNA_pol_sigma70_r4_t2"/>
</dbReference>
<evidence type="ECO:0000259" key="2">
    <source>
        <dbReference type="Pfam" id="PF08281"/>
    </source>
</evidence>
<sequence length="412" mass="44604">MTKTAPCSSARTIAVAKELERVMRLDRGRLIATLAAGLRDLSLAEEVLQEAAISALGHWGRAGLPTSPQGWLLQVARRKAIDRLRRDKRSKLHAETLAILAADDVAPADDDIPDHRLRLIFACCHPALETKSRVALTLRTVCGLTTPEIARAFLDNSTTMGQRLSRAKAKIAAAGIAFSVPEPEFWDARLDAVLTSVYLIFTTGYIAAPDEPRDLCHEAEYLMRLIDQLRPDDPEIEGALAMMLLIGARRAARIGPDGASLPPAEQNRSLWDNARIAEGRAILARAVERRKAGPFQIKAAIADCQMADTGPDWPQIAALYGALWTHEPTPVVALNHGVALAEAGELKTALALVESLESQLPNYQPWHAASAALHAMSGDHKKAAAAYRQAIATAPGEAEALFLKKRLAKLAH</sequence>
<dbReference type="RefSeq" id="WP_342849342.1">
    <property type="nucleotide sequence ID" value="NZ_JBBMQO010000012.1"/>
</dbReference>
<dbReference type="Gene3D" id="1.10.1740.10">
    <property type="match status" value="1"/>
</dbReference>
<name>A0ABU9TAJ9_9HYPH</name>
<evidence type="ECO:0000313" key="4">
    <source>
        <dbReference type="EMBL" id="MEM5503161.1"/>
    </source>
</evidence>
<reference evidence="4 5" key="1">
    <citation type="submission" date="2024-03" db="EMBL/GenBank/DDBJ databases">
        <title>Community enrichment and isolation of bacterial strains for fucoidan degradation.</title>
        <authorList>
            <person name="Sichert A."/>
        </authorList>
    </citation>
    <scope>NUCLEOTIDE SEQUENCE [LARGE SCALE GENOMIC DNA]</scope>
    <source>
        <strain evidence="4 5">AS62</strain>
    </source>
</reference>
<dbReference type="SUPFAM" id="SSF48452">
    <property type="entry name" value="TPR-like"/>
    <property type="match status" value="1"/>
</dbReference>
<accession>A0ABU9TAJ9</accession>
<dbReference type="InterPro" id="IPR036388">
    <property type="entry name" value="WH-like_DNA-bd_sf"/>
</dbReference>
<dbReference type="EMBL" id="JBBMQO010000012">
    <property type="protein sequence ID" value="MEM5503161.1"/>
    <property type="molecule type" value="Genomic_DNA"/>
</dbReference>
<keyword evidence="5" id="KW-1185">Reference proteome</keyword>
<dbReference type="Pfam" id="PF04542">
    <property type="entry name" value="Sigma70_r2"/>
    <property type="match status" value="1"/>
</dbReference>
<dbReference type="Proteomes" id="UP001477870">
    <property type="component" value="Unassembled WGS sequence"/>
</dbReference>
<proteinExistence type="predicted"/>